<protein>
    <recommendedName>
        <fullName evidence="5">RING-type domain-containing protein</fullName>
    </recommendedName>
</protein>
<dbReference type="PROSITE" id="PS00518">
    <property type="entry name" value="ZF_RING_1"/>
    <property type="match status" value="1"/>
</dbReference>
<dbReference type="AlphaFoldDB" id="A0A7C8I1T0"/>
<dbReference type="Gene3D" id="3.30.40.10">
    <property type="entry name" value="Zinc/RING finger domain, C3HC4 (zinc finger)"/>
    <property type="match status" value="1"/>
</dbReference>
<gene>
    <name evidence="6" type="ORF">BDV95DRAFT_467456</name>
</gene>
<dbReference type="Proteomes" id="UP000481861">
    <property type="component" value="Unassembled WGS sequence"/>
</dbReference>
<dbReference type="GO" id="GO:0008270">
    <property type="term" value="F:zinc ion binding"/>
    <property type="evidence" value="ECO:0007669"/>
    <property type="project" value="UniProtKB-KW"/>
</dbReference>
<evidence type="ECO:0000256" key="1">
    <source>
        <dbReference type="ARBA" id="ARBA00022723"/>
    </source>
</evidence>
<dbReference type="PANTHER" id="PTHR23041:SF78">
    <property type="entry name" value="E3 UBIQUITIN-PROTEIN LIGASE RNF4"/>
    <property type="match status" value="1"/>
</dbReference>
<feature type="domain" description="RING-type" evidence="5">
    <location>
        <begin position="26"/>
        <end position="67"/>
    </location>
</feature>
<feature type="non-terminal residue" evidence="6">
    <location>
        <position position="1"/>
    </location>
</feature>
<feature type="non-terminal residue" evidence="6">
    <location>
        <position position="71"/>
    </location>
</feature>
<organism evidence="6 7">
    <name type="scientific">Massariosphaeria phaeospora</name>
    <dbReference type="NCBI Taxonomy" id="100035"/>
    <lineage>
        <taxon>Eukaryota</taxon>
        <taxon>Fungi</taxon>
        <taxon>Dikarya</taxon>
        <taxon>Ascomycota</taxon>
        <taxon>Pezizomycotina</taxon>
        <taxon>Dothideomycetes</taxon>
        <taxon>Pleosporomycetidae</taxon>
        <taxon>Pleosporales</taxon>
        <taxon>Pleosporales incertae sedis</taxon>
        <taxon>Massariosphaeria</taxon>
    </lineage>
</organism>
<reference evidence="6 7" key="1">
    <citation type="submission" date="2020-01" db="EMBL/GenBank/DDBJ databases">
        <authorList>
            <consortium name="DOE Joint Genome Institute"/>
            <person name="Haridas S."/>
            <person name="Albert R."/>
            <person name="Binder M."/>
            <person name="Bloem J."/>
            <person name="Labutti K."/>
            <person name="Salamov A."/>
            <person name="Andreopoulos B."/>
            <person name="Baker S.E."/>
            <person name="Barry K."/>
            <person name="Bills G."/>
            <person name="Bluhm B.H."/>
            <person name="Cannon C."/>
            <person name="Castanera R."/>
            <person name="Culley D.E."/>
            <person name="Daum C."/>
            <person name="Ezra D."/>
            <person name="Gonzalez J.B."/>
            <person name="Henrissat B."/>
            <person name="Kuo A."/>
            <person name="Liang C."/>
            <person name="Lipzen A."/>
            <person name="Lutzoni F."/>
            <person name="Magnuson J."/>
            <person name="Mondo S."/>
            <person name="Nolan M."/>
            <person name="Ohm R."/>
            <person name="Pangilinan J."/>
            <person name="Park H.-J.H."/>
            <person name="Ramirez L."/>
            <person name="Alfaro M."/>
            <person name="Sun H."/>
            <person name="Tritt A."/>
            <person name="Yoshinaga Y."/>
            <person name="Zwiers L.-H.L."/>
            <person name="Turgeon B.G."/>
            <person name="Goodwin S.B."/>
            <person name="Spatafora J.W."/>
            <person name="Crous P.W."/>
            <person name="Grigoriev I.V."/>
        </authorList>
    </citation>
    <scope>NUCLEOTIDE SEQUENCE [LARGE SCALE GENOMIC DNA]</scope>
    <source>
        <strain evidence="6 7">CBS 611.86</strain>
    </source>
</reference>
<evidence type="ECO:0000313" key="7">
    <source>
        <dbReference type="Proteomes" id="UP000481861"/>
    </source>
</evidence>
<dbReference type="SMART" id="SM00184">
    <property type="entry name" value="RING"/>
    <property type="match status" value="1"/>
</dbReference>
<comment type="caution">
    <text evidence="6">The sequence shown here is derived from an EMBL/GenBank/DDBJ whole genome shotgun (WGS) entry which is preliminary data.</text>
</comment>
<name>A0A7C8I1T0_9PLEO</name>
<keyword evidence="3" id="KW-0862">Zinc</keyword>
<evidence type="ECO:0000313" key="6">
    <source>
        <dbReference type="EMBL" id="KAF2865791.1"/>
    </source>
</evidence>
<evidence type="ECO:0000256" key="4">
    <source>
        <dbReference type="PROSITE-ProRule" id="PRU00175"/>
    </source>
</evidence>
<evidence type="ECO:0000256" key="2">
    <source>
        <dbReference type="ARBA" id="ARBA00022771"/>
    </source>
</evidence>
<dbReference type="InterPro" id="IPR001841">
    <property type="entry name" value="Znf_RING"/>
</dbReference>
<dbReference type="PANTHER" id="PTHR23041">
    <property type="entry name" value="RING FINGER DOMAIN-CONTAINING"/>
    <property type="match status" value="1"/>
</dbReference>
<dbReference type="InterPro" id="IPR013083">
    <property type="entry name" value="Znf_RING/FYVE/PHD"/>
</dbReference>
<proteinExistence type="predicted"/>
<dbReference type="OrthoDB" id="3690055at2759"/>
<dbReference type="InterPro" id="IPR047134">
    <property type="entry name" value="RNF4"/>
</dbReference>
<dbReference type="PROSITE" id="PS50089">
    <property type="entry name" value="ZF_RING_2"/>
    <property type="match status" value="1"/>
</dbReference>
<keyword evidence="2 4" id="KW-0863">Zinc-finger</keyword>
<evidence type="ECO:0000256" key="3">
    <source>
        <dbReference type="ARBA" id="ARBA00022833"/>
    </source>
</evidence>
<keyword evidence="7" id="KW-1185">Reference proteome</keyword>
<evidence type="ECO:0000259" key="5">
    <source>
        <dbReference type="PROSITE" id="PS50089"/>
    </source>
</evidence>
<dbReference type="SUPFAM" id="SSF57850">
    <property type="entry name" value="RING/U-box"/>
    <property type="match status" value="1"/>
</dbReference>
<dbReference type="EMBL" id="JAADJZ010000031">
    <property type="protein sequence ID" value="KAF2865791.1"/>
    <property type="molecule type" value="Genomic_DNA"/>
</dbReference>
<accession>A0A7C8I1T0</accession>
<dbReference type="Pfam" id="PF13639">
    <property type="entry name" value="zf-RING_2"/>
    <property type="match status" value="1"/>
</dbReference>
<keyword evidence="1" id="KW-0479">Metal-binding</keyword>
<dbReference type="InterPro" id="IPR017907">
    <property type="entry name" value="Znf_RING_CS"/>
</dbReference>
<sequence>PADVEHEKVPMDQIASTIEDTTDMDCPICRDTMSSRAGVRTNACYHAFCLECLGTWVVESQTCPYCRTELF</sequence>